<dbReference type="EMBL" id="REGN01000285">
    <property type="protein sequence ID" value="RNA43054.1"/>
    <property type="molecule type" value="Genomic_DNA"/>
</dbReference>
<accession>A0A3M7T4T3</accession>
<reference evidence="1 2" key="1">
    <citation type="journal article" date="2018" name="Sci. Rep.">
        <title>Genomic signatures of local adaptation to the degree of environmental predictability in rotifers.</title>
        <authorList>
            <person name="Franch-Gras L."/>
            <person name="Hahn C."/>
            <person name="Garcia-Roger E.M."/>
            <person name="Carmona M.J."/>
            <person name="Serra M."/>
            <person name="Gomez A."/>
        </authorList>
    </citation>
    <scope>NUCLEOTIDE SEQUENCE [LARGE SCALE GENOMIC DNA]</scope>
    <source>
        <strain evidence="1">HYR1</strain>
    </source>
</reference>
<name>A0A3M7T4T3_BRAPC</name>
<dbReference type="AlphaFoldDB" id="A0A3M7T4T3"/>
<dbReference type="OrthoDB" id="9989054at2759"/>
<organism evidence="1 2">
    <name type="scientific">Brachionus plicatilis</name>
    <name type="common">Marine rotifer</name>
    <name type="synonym">Brachionus muelleri</name>
    <dbReference type="NCBI Taxonomy" id="10195"/>
    <lineage>
        <taxon>Eukaryota</taxon>
        <taxon>Metazoa</taxon>
        <taxon>Spiralia</taxon>
        <taxon>Gnathifera</taxon>
        <taxon>Rotifera</taxon>
        <taxon>Eurotatoria</taxon>
        <taxon>Monogononta</taxon>
        <taxon>Pseudotrocha</taxon>
        <taxon>Ploima</taxon>
        <taxon>Brachionidae</taxon>
        <taxon>Brachionus</taxon>
    </lineage>
</organism>
<dbReference type="Proteomes" id="UP000276133">
    <property type="component" value="Unassembled WGS sequence"/>
</dbReference>
<comment type="caution">
    <text evidence="1">The sequence shown here is derived from an EMBL/GenBank/DDBJ whole genome shotgun (WGS) entry which is preliminary data.</text>
</comment>
<keyword evidence="2" id="KW-1185">Reference proteome</keyword>
<protein>
    <submittedName>
        <fullName evidence="1">Uncharacterized protein</fullName>
    </submittedName>
</protein>
<feature type="non-terminal residue" evidence="1">
    <location>
        <position position="1"/>
    </location>
</feature>
<proteinExistence type="predicted"/>
<sequence length="197" mass="22055">IMIKSGKKSIVKSNPTLIATSLIFDSSLSKFLTIAIIILSRLRSVFKDKKIRIPCNIKSTVKRQDLELLKELCFGECVLKRSLIEVSVLNESWKDLNVLEESCVEISGLGESWKDLNVLKESCVEISGLGESWKDLNVLEESCVEISGLGESCIKLSVVTVSLLVICVVMEYCIEMCVFEVTGNDMSFVDDSRTKFW</sequence>
<gene>
    <name evidence="1" type="ORF">BpHYR1_000912</name>
</gene>
<evidence type="ECO:0000313" key="1">
    <source>
        <dbReference type="EMBL" id="RNA43054.1"/>
    </source>
</evidence>
<evidence type="ECO:0000313" key="2">
    <source>
        <dbReference type="Proteomes" id="UP000276133"/>
    </source>
</evidence>